<proteinExistence type="predicted"/>
<evidence type="ECO:0000313" key="2">
    <source>
        <dbReference type="Proteomes" id="UP001569414"/>
    </source>
</evidence>
<evidence type="ECO:0000313" key="1">
    <source>
        <dbReference type="EMBL" id="MFA0792186.1"/>
    </source>
</evidence>
<dbReference type="PANTHER" id="PTHR43123">
    <property type="entry name" value="POLYSACCHARIDE DEACETYLASE-RELATED"/>
    <property type="match status" value="1"/>
</dbReference>
<comment type="caution">
    <text evidence="1">The sequence shown here is derived from an EMBL/GenBank/DDBJ whole genome shotgun (WGS) entry which is preliminary data.</text>
</comment>
<keyword evidence="2" id="KW-1185">Reference proteome</keyword>
<dbReference type="Gene3D" id="3.20.20.370">
    <property type="entry name" value="Glycoside hydrolase/deacetylase"/>
    <property type="match status" value="1"/>
</dbReference>
<accession>A0ABV4NRY9</accession>
<dbReference type="Proteomes" id="UP001569414">
    <property type="component" value="Unassembled WGS sequence"/>
</dbReference>
<organism evidence="1 2">
    <name type="scientific">Microbulbifer echini</name>
    <dbReference type="NCBI Taxonomy" id="1529067"/>
    <lineage>
        <taxon>Bacteria</taxon>
        <taxon>Pseudomonadati</taxon>
        <taxon>Pseudomonadota</taxon>
        <taxon>Gammaproteobacteria</taxon>
        <taxon>Cellvibrionales</taxon>
        <taxon>Microbulbiferaceae</taxon>
        <taxon>Microbulbifer</taxon>
    </lineage>
</organism>
<gene>
    <name evidence="1" type="ORF">ACCI51_16680</name>
</gene>
<protein>
    <submittedName>
        <fullName evidence="1">Uncharacterized protein</fullName>
    </submittedName>
</protein>
<dbReference type="SUPFAM" id="SSF88713">
    <property type="entry name" value="Glycoside hydrolase/deacetylase"/>
    <property type="match status" value="1"/>
</dbReference>
<reference evidence="1 2" key="1">
    <citation type="submission" date="2024-08" db="EMBL/GenBank/DDBJ databases">
        <authorList>
            <person name="Ishaq N."/>
        </authorList>
    </citation>
    <scope>NUCLEOTIDE SEQUENCE [LARGE SCALE GENOMIC DNA]</scope>
    <source>
        <strain evidence="1 2">JCM 30400</strain>
    </source>
</reference>
<dbReference type="RefSeq" id="WP_371844637.1">
    <property type="nucleotide sequence ID" value="NZ_JBGMEL010000020.1"/>
</dbReference>
<sequence>MCEEVEREHIQITINSIERLTGKKEISWYTGRTSKNTRSLLDEVPELLYSSDAYNGGLSYWCLESRWRLIIPYALVNNDMHYHSPKWLCLC</sequence>
<name>A0ABV4NRY9_9GAMM</name>
<dbReference type="InterPro" id="IPR011330">
    <property type="entry name" value="Glyco_hydro/deAcase_b/a-brl"/>
</dbReference>
<dbReference type="EMBL" id="JBGMEL010000020">
    <property type="protein sequence ID" value="MFA0792186.1"/>
    <property type="molecule type" value="Genomic_DNA"/>
</dbReference>
<dbReference type="PANTHER" id="PTHR43123:SF1">
    <property type="entry name" value="POLYSACCHARIDE DEACETYLASE-RELATED"/>
    <property type="match status" value="1"/>
</dbReference>